<gene>
    <name evidence="1" type="ORF">FNO190_1254a</name>
</gene>
<sequence length="32" mass="3648">MFDNKVVLMTGGTGSFGKSTQRYYYLNISLKK</sequence>
<protein>
    <submittedName>
        <fullName evidence="1">Uncharacterized protein</fullName>
    </submittedName>
</protein>
<proteinExistence type="predicted"/>
<dbReference type="EMBL" id="CP011923">
    <property type="protein sequence ID" value="ASV63870.1"/>
    <property type="molecule type" value="Genomic_DNA"/>
</dbReference>
<evidence type="ECO:0000313" key="1">
    <source>
        <dbReference type="EMBL" id="ASV63870.1"/>
    </source>
</evidence>
<keyword evidence="2" id="KW-1185">Reference proteome</keyword>
<dbReference type="Proteomes" id="UP000035930">
    <property type="component" value="Chromosome"/>
</dbReference>
<accession>A0ABN5BDR5</accession>
<evidence type="ECO:0000313" key="2">
    <source>
        <dbReference type="Proteomes" id="UP000035930"/>
    </source>
</evidence>
<organism evidence="1 2">
    <name type="scientific">Francisella orientalis</name>
    <dbReference type="NCBI Taxonomy" id="299583"/>
    <lineage>
        <taxon>Bacteria</taxon>
        <taxon>Pseudomonadati</taxon>
        <taxon>Pseudomonadota</taxon>
        <taxon>Gammaproteobacteria</taxon>
        <taxon>Thiotrichales</taxon>
        <taxon>Francisellaceae</taxon>
        <taxon>Francisella</taxon>
    </lineage>
</organism>
<reference evidence="1" key="1">
    <citation type="submission" date="2017-08" db="EMBL/GenBank/DDBJ databases">
        <title>Complete Genome Sequence of Francisella noatunensis subsp. orientalis strain FNO190.</title>
        <authorList>
            <person name="Pereira F.L."/>
            <person name="Goncalves L.A."/>
            <person name="Guilherme T.C."/>
            <person name="Soares S.C."/>
            <person name="Dorella F.A."/>
            <person name="Carvalho A.F."/>
            <person name="Leibowitz M.P."/>
            <person name="Leal C.A.G."/>
            <person name="Azevedo V.A.C."/>
            <person name="Figueiredo H.C.P."/>
        </authorList>
    </citation>
    <scope>NUCLEOTIDE SEQUENCE</scope>
    <source>
        <strain evidence="1">FNO190</strain>
    </source>
</reference>
<name>A0ABN5BDR5_9GAMM</name>